<dbReference type="OMA" id="KHCDVHI"/>
<evidence type="ECO:0000256" key="2">
    <source>
        <dbReference type="ARBA" id="ARBA00005930"/>
    </source>
</evidence>
<keyword evidence="5 7" id="KW-0804">Transcription</keyword>
<dbReference type="GO" id="GO:0006362">
    <property type="term" value="P:transcription elongation by RNA polymerase I"/>
    <property type="evidence" value="ECO:0007669"/>
    <property type="project" value="TreeGrafter"/>
</dbReference>
<dbReference type="InterPro" id="IPR005576">
    <property type="entry name" value="Rpb7-like_N"/>
</dbReference>
<dbReference type="GO" id="GO:0005736">
    <property type="term" value="C:RNA polymerase I complex"/>
    <property type="evidence" value="ECO:0007669"/>
    <property type="project" value="TreeGrafter"/>
</dbReference>
<dbReference type="Pfam" id="PF17875">
    <property type="entry name" value="RPA43_OB"/>
    <property type="match status" value="1"/>
</dbReference>
<dbReference type="Proteomes" id="UP000695026">
    <property type="component" value="Unplaced"/>
</dbReference>
<dbReference type="InterPro" id="IPR045113">
    <property type="entry name" value="Rpb7-like"/>
</dbReference>
<dbReference type="CDD" id="cd04328">
    <property type="entry name" value="RNAP_I_Rpa43_N"/>
    <property type="match status" value="1"/>
</dbReference>
<feature type="domain" description="RNA polymerase Rpb7-like N-terminal" evidence="9">
    <location>
        <begin position="63"/>
        <end position="118"/>
    </location>
</feature>
<feature type="domain" description="RPA43 OB" evidence="10">
    <location>
        <begin position="133"/>
        <end position="289"/>
    </location>
</feature>
<dbReference type="InterPro" id="IPR041178">
    <property type="entry name" value="RPA43_OB"/>
</dbReference>
<dbReference type="GeneID" id="103055015"/>
<dbReference type="InterPro" id="IPR041901">
    <property type="entry name" value="RNAP_I_Rpa43_N"/>
</dbReference>
<evidence type="ECO:0000256" key="3">
    <source>
        <dbReference type="ARBA" id="ARBA00022478"/>
    </source>
</evidence>
<evidence type="ECO:0000256" key="1">
    <source>
        <dbReference type="ARBA" id="ARBA00004604"/>
    </source>
</evidence>
<dbReference type="Pfam" id="PF03876">
    <property type="entry name" value="SHS2_Rpb7-N"/>
    <property type="match status" value="1"/>
</dbReference>
<dbReference type="PANTHER" id="PTHR12709">
    <property type="entry name" value="DNA-DIRECTED RNA POLYMERASE II, III"/>
    <property type="match status" value="1"/>
</dbReference>
<accession>A0A9F2QA20</accession>
<dbReference type="PANTHER" id="PTHR12709:SF5">
    <property type="entry name" value="DNA-DIRECTED RNA POLYMERASE I SUBUNIT RPA43"/>
    <property type="match status" value="1"/>
</dbReference>
<proteinExistence type="inferred from homology"/>
<comment type="function">
    <text evidence="7">DNA-dependent RNA polymerase which catalyzes the transcription of DNA into RNA using the four ribonucleoside triphosphates as substrates.</text>
</comment>
<sequence length="322" mass="35190">MTEMEAGSAVGVAEVAAAAAVTSAAAPSAPAPLPTCVELPSFETARALTENRYSCLVVMSHRRHIALPPRFLNRKRTGICAQLDAELRRYSESFQGVPVAYDDIKITNELGDIIDDIGAIHLDIEATFVVFQPKPGKKLVGIINKVAPSHIGCLVHECFNASIPKPDHISADEWKNLGFQLGNRLVFKVLHFDSDAAGVFCIRGRLCKNSLGEETLKEKCKKKHEKHCDVHIGSEEMEVDTSSVGIEDREMQNGDDEDDNGICDKPERENGQDGAESGMHASDSSGYHSDHGKSKKKKRKLCEDENGLPGLSKSKAKKKRNE</sequence>
<evidence type="ECO:0000259" key="9">
    <source>
        <dbReference type="Pfam" id="PF03876"/>
    </source>
</evidence>
<dbReference type="InterPro" id="IPR036898">
    <property type="entry name" value="RNA_pol_Rpb7-like_N_sf"/>
</dbReference>
<dbReference type="RefSeq" id="XP_007420609.1">
    <property type="nucleotide sequence ID" value="XM_007420547.3"/>
</dbReference>
<evidence type="ECO:0000256" key="8">
    <source>
        <dbReference type="SAM" id="MobiDB-lite"/>
    </source>
</evidence>
<dbReference type="CTD" id="221830"/>
<evidence type="ECO:0000256" key="6">
    <source>
        <dbReference type="ARBA" id="ARBA00023242"/>
    </source>
</evidence>
<dbReference type="AlphaFoldDB" id="A0A9F2QA20"/>
<keyword evidence="4" id="KW-0597">Phosphoprotein</keyword>
<organism evidence="11 12">
    <name type="scientific">Python bivittatus</name>
    <name type="common">Burmese python</name>
    <name type="synonym">Python molurus bivittatus</name>
    <dbReference type="NCBI Taxonomy" id="176946"/>
    <lineage>
        <taxon>Eukaryota</taxon>
        <taxon>Metazoa</taxon>
        <taxon>Chordata</taxon>
        <taxon>Craniata</taxon>
        <taxon>Vertebrata</taxon>
        <taxon>Euteleostomi</taxon>
        <taxon>Lepidosauria</taxon>
        <taxon>Squamata</taxon>
        <taxon>Bifurcata</taxon>
        <taxon>Unidentata</taxon>
        <taxon>Episquamata</taxon>
        <taxon>Toxicofera</taxon>
        <taxon>Serpentes</taxon>
        <taxon>Henophidia</taxon>
        <taxon>Pythonidae</taxon>
        <taxon>Python</taxon>
    </lineage>
</organism>
<evidence type="ECO:0000259" key="10">
    <source>
        <dbReference type="Pfam" id="PF17875"/>
    </source>
</evidence>
<evidence type="ECO:0000313" key="11">
    <source>
        <dbReference type="Proteomes" id="UP000695026"/>
    </source>
</evidence>
<dbReference type="GO" id="GO:0006352">
    <property type="term" value="P:DNA-templated transcription initiation"/>
    <property type="evidence" value="ECO:0007669"/>
    <property type="project" value="UniProtKB-UniRule"/>
</dbReference>
<dbReference type="Gene3D" id="3.30.1490.120">
    <property type="entry name" value="RNA polymerase Rpb7-like, N-terminal domain"/>
    <property type="match status" value="1"/>
</dbReference>
<keyword evidence="3 7" id="KW-0240">DNA-directed RNA polymerase</keyword>
<feature type="compositionally biased region" description="Basic and acidic residues" evidence="8">
    <location>
        <begin position="262"/>
        <end position="271"/>
    </location>
</feature>
<dbReference type="KEGG" id="pbi:103055015"/>
<reference evidence="12" key="1">
    <citation type="submission" date="2025-08" db="UniProtKB">
        <authorList>
            <consortium name="RefSeq"/>
        </authorList>
    </citation>
    <scope>IDENTIFICATION</scope>
    <source>
        <tissue evidence="12">Liver</tissue>
    </source>
</reference>
<feature type="region of interest" description="Disordered" evidence="8">
    <location>
        <begin position="238"/>
        <end position="322"/>
    </location>
</feature>
<gene>
    <name evidence="12" type="primary">TWISTNB</name>
</gene>
<evidence type="ECO:0000256" key="7">
    <source>
        <dbReference type="RuleBase" id="RU369086"/>
    </source>
</evidence>
<protein>
    <recommendedName>
        <fullName evidence="7">DNA-directed RNA polymerase subunit</fullName>
    </recommendedName>
</protein>
<evidence type="ECO:0000256" key="5">
    <source>
        <dbReference type="ARBA" id="ARBA00023163"/>
    </source>
</evidence>
<evidence type="ECO:0000256" key="4">
    <source>
        <dbReference type="ARBA" id="ARBA00022553"/>
    </source>
</evidence>
<dbReference type="OrthoDB" id="10250504at2759"/>
<dbReference type="Gene3D" id="2.40.50.1060">
    <property type="match status" value="1"/>
</dbReference>
<keyword evidence="6 7" id="KW-0539">Nucleus</keyword>
<comment type="subcellular location">
    <subcellularLocation>
        <location evidence="1">Nucleus</location>
        <location evidence="1">Nucleolus</location>
    </subcellularLocation>
</comment>
<evidence type="ECO:0000313" key="12">
    <source>
        <dbReference type="RefSeq" id="XP_007420609.1"/>
    </source>
</evidence>
<name>A0A9F2QA20_PYTBI</name>
<comment type="similarity">
    <text evidence="2">Belongs to the eukaryotic RPA43 RNA polymerase subunit family.</text>
</comment>
<dbReference type="FunFam" id="3.30.1490.120:FF:000003">
    <property type="entry name" value="DNA-directed RNA polymerase I subunit RPA43"/>
    <property type="match status" value="1"/>
</dbReference>
<keyword evidence="11" id="KW-1185">Reference proteome</keyword>